<gene>
    <name evidence="1" type="ORF">LCGC14_2318380</name>
</gene>
<accession>A0A0F9D619</accession>
<dbReference type="PROSITE" id="PS00675">
    <property type="entry name" value="SIGMA54_INTERACT_1"/>
    <property type="match status" value="1"/>
</dbReference>
<evidence type="ECO:0008006" key="2">
    <source>
        <dbReference type="Google" id="ProtNLM"/>
    </source>
</evidence>
<protein>
    <recommendedName>
        <fullName evidence="2">AAA+ ATPase domain-containing protein</fullName>
    </recommendedName>
</protein>
<comment type="caution">
    <text evidence="1">The sequence shown here is derived from an EMBL/GenBank/DDBJ whole genome shotgun (WGS) entry which is preliminary data.</text>
</comment>
<organism evidence="1">
    <name type="scientific">marine sediment metagenome</name>
    <dbReference type="NCBI Taxonomy" id="412755"/>
    <lineage>
        <taxon>unclassified sequences</taxon>
        <taxon>metagenomes</taxon>
        <taxon>ecological metagenomes</taxon>
    </lineage>
</organism>
<evidence type="ECO:0000313" key="1">
    <source>
        <dbReference type="EMBL" id="KKL49151.1"/>
    </source>
</evidence>
<name>A0A0F9D619_9ZZZZ</name>
<dbReference type="AlphaFoldDB" id="A0A0F9D619"/>
<dbReference type="InterPro" id="IPR027417">
    <property type="entry name" value="P-loop_NTPase"/>
</dbReference>
<dbReference type="InterPro" id="IPR025662">
    <property type="entry name" value="Sigma_54_int_dom_ATP-bd_1"/>
</dbReference>
<proteinExistence type="predicted"/>
<dbReference type="Pfam" id="PF13479">
    <property type="entry name" value="AAA_24"/>
    <property type="match status" value="1"/>
</dbReference>
<reference evidence="1" key="1">
    <citation type="journal article" date="2015" name="Nature">
        <title>Complex archaea that bridge the gap between prokaryotes and eukaryotes.</title>
        <authorList>
            <person name="Spang A."/>
            <person name="Saw J.H."/>
            <person name="Jorgensen S.L."/>
            <person name="Zaremba-Niedzwiedzka K."/>
            <person name="Martijn J."/>
            <person name="Lind A.E."/>
            <person name="van Eijk R."/>
            <person name="Schleper C."/>
            <person name="Guy L."/>
            <person name="Ettema T.J."/>
        </authorList>
    </citation>
    <scope>NUCLEOTIDE SEQUENCE</scope>
</reference>
<sequence length="253" mass="28166">MTAISETDFELNIEALSERSKFVKILVYGESGVGKTVFASTAPRPILWLESEGGTNSIADPKGIDIVRVDNLNTYREALLFLKSKKGAKYKTVVLDSFTETQATVLKEIMKFAQTKDPTRDEFAPQLQDYQRMTGMMREIVRGFRDLDMHVIITALSREDKDELTAKVRVAPRLSPAIASEIPGFMDAMIMAYTATDDNGELEEGEQPEIHRNFLLVPTGKYAAKVRAPEGSEVPTVLRNAKFEDIAKIVLGS</sequence>
<dbReference type="SUPFAM" id="SSF52540">
    <property type="entry name" value="P-loop containing nucleoside triphosphate hydrolases"/>
    <property type="match status" value="1"/>
</dbReference>
<dbReference type="EMBL" id="LAZR01033066">
    <property type="protein sequence ID" value="KKL49151.1"/>
    <property type="molecule type" value="Genomic_DNA"/>
</dbReference>